<dbReference type="AlphaFoldDB" id="A0A4U1IL65"/>
<dbReference type="Proteomes" id="UP000309215">
    <property type="component" value="Unassembled WGS sequence"/>
</dbReference>
<evidence type="ECO:0008006" key="4">
    <source>
        <dbReference type="Google" id="ProtNLM"/>
    </source>
</evidence>
<evidence type="ECO:0000256" key="1">
    <source>
        <dbReference type="SAM" id="MobiDB-lite"/>
    </source>
</evidence>
<evidence type="ECO:0000313" key="3">
    <source>
        <dbReference type="Proteomes" id="UP000309215"/>
    </source>
</evidence>
<evidence type="ECO:0000313" key="2">
    <source>
        <dbReference type="EMBL" id="TKC94575.1"/>
    </source>
</evidence>
<dbReference type="EMBL" id="SSMQ01000109">
    <property type="protein sequence ID" value="TKC94575.1"/>
    <property type="molecule type" value="Genomic_DNA"/>
</dbReference>
<protein>
    <recommendedName>
        <fullName evidence="4">Alpha/beta hydrolase</fullName>
    </recommendedName>
</protein>
<dbReference type="OrthoDB" id="5517403at2"/>
<name>A0A4U1IL65_9BACT</name>
<dbReference type="RefSeq" id="WP_136935973.1">
    <property type="nucleotide sequence ID" value="NZ_SSMQ01000109.1"/>
</dbReference>
<organism evidence="2 3">
    <name type="scientific">Polyangium fumosum</name>
    <dbReference type="NCBI Taxonomy" id="889272"/>
    <lineage>
        <taxon>Bacteria</taxon>
        <taxon>Pseudomonadati</taxon>
        <taxon>Myxococcota</taxon>
        <taxon>Polyangia</taxon>
        <taxon>Polyangiales</taxon>
        <taxon>Polyangiaceae</taxon>
        <taxon>Polyangium</taxon>
    </lineage>
</organism>
<feature type="region of interest" description="Disordered" evidence="1">
    <location>
        <begin position="219"/>
        <end position="240"/>
    </location>
</feature>
<proteinExistence type="predicted"/>
<sequence length="259" mass="27617">MVLRLVQPGLGPSRPLVATFLSWAGMDAKIRAAFGPAPCIIADDSAKGTETLAELLEFAHKAGGVAQVSRLALVGYSAGCQRVRKLRMDGAKADAYLLSDGTHASWPPQEWHIAWLRELADEARRGKVLVVASHTWQTYTEELTPPLTPFASTVTVLRMATGFPLKQGGPPEAPVVSRDGQLWVYSYASAKSDAKAHSYQAMFAQPKLAAQHVAPWLLSGPPAPSVEPTTKATSNSSSDDIGPGLVLGGLVMLARHFVP</sequence>
<comment type="caution">
    <text evidence="2">The sequence shown here is derived from an EMBL/GenBank/DDBJ whole genome shotgun (WGS) entry which is preliminary data.</text>
</comment>
<accession>A0A4U1IL65</accession>
<gene>
    <name evidence="2" type="ORF">E8A74_48300</name>
</gene>
<feature type="compositionally biased region" description="Polar residues" evidence="1">
    <location>
        <begin position="227"/>
        <end position="239"/>
    </location>
</feature>
<reference evidence="2 3" key="1">
    <citation type="submission" date="2019-04" db="EMBL/GenBank/DDBJ databases">
        <authorList>
            <person name="Li Y."/>
            <person name="Wang J."/>
        </authorList>
    </citation>
    <scope>NUCLEOTIDE SEQUENCE [LARGE SCALE GENOMIC DNA]</scope>
    <source>
        <strain evidence="2 3">DSM 14668</strain>
    </source>
</reference>
<keyword evidence="3" id="KW-1185">Reference proteome</keyword>